<sequence length="362" mass="41370">MDISYACQGDPRKKIHFAKIPTLVAVEQPDPVHRQTGTVIVRVRMEVPDNCRKPVTCPGAKHPQPVHRPTGCEGCSRTRSNSQYSDCDSDIVDRCQPYRASSARSRYVNVCAAVCLVLLVGGLSPQSTAAPHKRTMDRQRREAQKYEIWDNPCDYDSNSKPSEPAQYSAKLAKDVASQARNVFESTAKYKDKFASMLHSFDTFEELLKIWSGNDWLRNFTWFPKDGLPKEKVLHQEMPDEYMEKLMKKTDELLPPMYKGLQVVVAGLYVVSQEALNDDINSDAIIKFNITTTMHNVRAVLCVFNTVMRSRNLEIKPLPISDIPDIKNVDKLSFALLVYRDTLNYLEYLAQFFQKMYEMNPNN</sequence>
<evidence type="ECO:0000256" key="1">
    <source>
        <dbReference type="SAM" id="Phobius"/>
    </source>
</evidence>
<dbReference type="EMBL" id="OV170234">
    <property type="protein sequence ID" value="CAH0720134.1"/>
    <property type="molecule type" value="Genomic_DNA"/>
</dbReference>
<evidence type="ECO:0000313" key="3">
    <source>
        <dbReference type="Proteomes" id="UP000838878"/>
    </source>
</evidence>
<organism evidence="2 3">
    <name type="scientific">Brenthis ino</name>
    <name type="common">lesser marbled fritillary</name>
    <dbReference type="NCBI Taxonomy" id="405034"/>
    <lineage>
        <taxon>Eukaryota</taxon>
        <taxon>Metazoa</taxon>
        <taxon>Ecdysozoa</taxon>
        <taxon>Arthropoda</taxon>
        <taxon>Hexapoda</taxon>
        <taxon>Insecta</taxon>
        <taxon>Pterygota</taxon>
        <taxon>Neoptera</taxon>
        <taxon>Endopterygota</taxon>
        <taxon>Lepidoptera</taxon>
        <taxon>Glossata</taxon>
        <taxon>Ditrysia</taxon>
        <taxon>Papilionoidea</taxon>
        <taxon>Nymphalidae</taxon>
        <taxon>Heliconiinae</taxon>
        <taxon>Argynnini</taxon>
        <taxon>Brenthis</taxon>
    </lineage>
</organism>
<dbReference type="AlphaFoldDB" id="A0A8J9Y7D7"/>
<proteinExistence type="predicted"/>
<keyword evidence="1" id="KW-0812">Transmembrane</keyword>
<reference evidence="2" key="1">
    <citation type="submission" date="2021-12" db="EMBL/GenBank/DDBJ databases">
        <authorList>
            <person name="Martin H S."/>
        </authorList>
    </citation>
    <scope>NUCLEOTIDE SEQUENCE</scope>
</reference>
<protein>
    <submittedName>
        <fullName evidence="2">Uncharacterized protein</fullName>
    </submittedName>
</protein>
<feature type="transmembrane region" description="Helical" evidence="1">
    <location>
        <begin position="107"/>
        <end position="124"/>
    </location>
</feature>
<keyword evidence="1" id="KW-1133">Transmembrane helix</keyword>
<feature type="non-terminal residue" evidence="2">
    <location>
        <position position="362"/>
    </location>
</feature>
<accession>A0A8J9Y7D7</accession>
<dbReference type="OrthoDB" id="6049566at2759"/>
<evidence type="ECO:0000313" key="2">
    <source>
        <dbReference type="EMBL" id="CAH0720134.1"/>
    </source>
</evidence>
<gene>
    <name evidence="2" type="ORF">BINO364_LOCUS6399</name>
</gene>
<keyword evidence="1" id="KW-0472">Membrane</keyword>
<name>A0A8J9Y7D7_9NEOP</name>
<keyword evidence="3" id="KW-1185">Reference proteome</keyword>
<dbReference type="Proteomes" id="UP000838878">
    <property type="component" value="Chromosome 14"/>
</dbReference>